<dbReference type="EMBL" id="JBBKXX010000002">
    <property type="protein sequence ID" value="MFD3408605.1"/>
    <property type="molecule type" value="Genomic_DNA"/>
</dbReference>
<reference evidence="2 3" key="1">
    <citation type="submission" date="2024-03" db="EMBL/GenBank/DDBJ databases">
        <title>Aquirufa genome sequencing.</title>
        <authorList>
            <person name="Pitt A."/>
            <person name="Hahn M.W."/>
        </authorList>
    </citation>
    <scope>NUCLEOTIDE SEQUENCE [LARGE SCALE GENOMIC DNA]</scope>
    <source>
        <strain evidence="2 3">HETE-83D</strain>
    </source>
</reference>
<organism evidence="2 3">
    <name type="scientific">Aquirufa esocilacus</name>
    <dbReference type="NCBI Taxonomy" id="3096513"/>
    <lineage>
        <taxon>Bacteria</taxon>
        <taxon>Pseudomonadati</taxon>
        <taxon>Bacteroidota</taxon>
        <taxon>Cytophagia</taxon>
        <taxon>Cytophagales</taxon>
        <taxon>Flectobacillaceae</taxon>
        <taxon>Aquirufa</taxon>
    </lineage>
</organism>
<feature type="transmembrane region" description="Helical" evidence="1">
    <location>
        <begin position="5"/>
        <end position="22"/>
    </location>
</feature>
<sequence>MKSFIIRYIFIACVILVIPRYLKGITVDSFTTALLVALAMGFVNSFVKPVLKFLSFPITFFTLGLFSLVISVFLVYLVADYVPGFTVSGFIAPLLFSFSVSLSTSFVGLFLKK</sequence>
<evidence type="ECO:0000256" key="1">
    <source>
        <dbReference type="SAM" id="Phobius"/>
    </source>
</evidence>
<gene>
    <name evidence="2" type="ORF">SKC37_08045</name>
</gene>
<evidence type="ECO:0000313" key="3">
    <source>
        <dbReference type="Proteomes" id="UP001598019"/>
    </source>
</evidence>
<proteinExistence type="predicted"/>
<keyword evidence="1" id="KW-0812">Transmembrane</keyword>
<dbReference type="Proteomes" id="UP001598019">
    <property type="component" value="Unassembled WGS sequence"/>
</dbReference>
<feature type="transmembrane region" description="Helical" evidence="1">
    <location>
        <begin position="90"/>
        <end position="111"/>
    </location>
</feature>
<keyword evidence="1" id="KW-1133">Transmembrane helix</keyword>
<name>A0ABW6DMP6_9BACT</name>
<dbReference type="RefSeq" id="WP_377980983.1">
    <property type="nucleotide sequence ID" value="NZ_JBBKXX010000002.1"/>
</dbReference>
<comment type="caution">
    <text evidence="2">The sequence shown here is derived from an EMBL/GenBank/DDBJ whole genome shotgun (WGS) entry which is preliminary data.</text>
</comment>
<dbReference type="PANTHER" id="PTHR37309">
    <property type="entry name" value="SLR0284 PROTEIN"/>
    <property type="match status" value="1"/>
</dbReference>
<evidence type="ECO:0000313" key="2">
    <source>
        <dbReference type="EMBL" id="MFD3408605.1"/>
    </source>
</evidence>
<keyword evidence="1" id="KW-0472">Membrane</keyword>
<feature type="transmembrane region" description="Helical" evidence="1">
    <location>
        <begin position="54"/>
        <end position="78"/>
    </location>
</feature>
<dbReference type="Pfam" id="PF04020">
    <property type="entry name" value="Phage_holin_4_2"/>
    <property type="match status" value="1"/>
</dbReference>
<dbReference type="InterPro" id="IPR007165">
    <property type="entry name" value="Phage_holin_4_2"/>
</dbReference>
<accession>A0ABW6DMP6</accession>
<feature type="transmembrane region" description="Helical" evidence="1">
    <location>
        <begin position="28"/>
        <end position="47"/>
    </location>
</feature>
<protein>
    <submittedName>
        <fullName evidence="2">Phage holin family protein</fullName>
    </submittedName>
</protein>
<keyword evidence="3" id="KW-1185">Reference proteome</keyword>
<dbReference type="PANTHER" id="PTHR37309:SF1">
    <property type="entry name" value="SLR0284 PROTEIN"/>
    <property type="match status" value="1"/>
</dbReference>